<feature type="transmembrane region" description="Helical" evidence="3">
    <location>
        <begin position="476"/>
        <end position="501"/>
    </location>
</feature>
<keyword evidence="3" id="KW-0812">Transmembrane</keyword>
<dbReference type="PANTHER" id="PTHR24366:SF170">
    <property type="entry name" value="RE50361P"/>
    <property type="match status" value="1"/>
</dbReference>
<dbReference type="FunFam" id="3.80.10.10:FF:001164">
    <property type="entry name" value="GH01279p"/>
    <property type="match status" value="1"/>
</dbReference>
<sequence length="577" mass="65014">MRVVQDSNIWIGCTRQNMPFIFNALSALNETIITKLWIWDAHTTTIPSDMFAQVRPRVVSIERSRLATIRVGAFAPIAQRLKTLELRNNKLLFLDPLILRDLGQLEVLDVGKNKLTEIAQGQFDSLESLEVLLINGNHLKSIEDRAFQGLKNLKILNLADNKLKKITNETFFGLDNLEVLHLKDNDLTDIDWNGFLHLKKLKVLDLGHNRISSVTLRGLQSLEKLYINNNNIQSLTNVNLFGLKNLSVLYLDRNSISQINDEDLQILRGSGKLSLLTLNSNQIKEIGGRAFQPVESIKILSLSNNDISSIINYKVVFLANASVLLPLKKLVKLDLSRNNITEIGENDLSFLSSLKELLLDDNQIENVSTHVFKFVYLTSLNLVNVRAFTGLHLTRFFLANNKLKHLPKGIFDNIDSNILQAVDVSGNPWQCKCGEEWLPEWLVKMGRRVIDIKNMGCMATSGCDEVFAEDNEKGSVWIAVIASVLAVVSLLILIAIGFLYLDEGKLRRASSDLEWLIPRDTLNLLSQDNVKEPLVAGDFKIKPQFVSEEQIKPASILSQLPSKTVSSATEKKRVRFQ</sequence>
<dbReference type="PANTHER" id="PTHR24366">
    <property type="entry name" value="IG(IMMUNOGLOBULIN) AND LRR(LEUCINE RICH REPEAT) DOMAINS"/>
    <property type="match status" value="1"/>
</dbReference>
<dbReference type="STRING" id="451379.A0A0N5AIL8"/>
<keyword evidence="4" id="KW-1185">Reference proteome</keyword>
<keyword evidence="3" id="KW-0472">Membrane</keyword>
<keyword evidence="3" id="KW-1133">Transmembrane helix</keyword>
<dbReference type="PROSITE" id="PS51450">
    <property type="entry name" value="LRR"/>
    <property type="match status" value="6"/>
</dbReference>
<dbReference type="Pfam" id="PF13855">
    <property type="entry name" value="LRR_8"/>
    <property type="match status" value="3"/>
</dbReference>
<dbReference type="SUPFAM" id="SSF52047">
    <property type="entry name" value="RNI-like"/>
    <property type="match status" value="1"/>
</dbReference>
<dbReference type="AlphaFoldDB" id="A0A0N5AIL8"/>
<reference evidence="5" key="1">
    <citation type="submission" date="2017-02" db="UniProtKB">
        <authorList>
            <consortium name="WormBaseParasite"/>
        </authorList>
    </citation>
    <scope>IDENTIFICATION</scope>
</reference>
<evidence type="ECO:0000256" key="1">
    <source>
        <dbReference type="ARBA" id="ARBA00022614"/>
    </source>
</evidence>
<keyword evidence="1" id="KW-0433">Leucine-rich repeat</keyword>
<dbReference type="SMART" id="SM00365">
    <property type="entry name" value="LRR_SD22"/>
    <property type="match status" value="8"/>
</dbReference>
<dbReference type="Proteomes" id="UP000046393">
    <property type="component" value="Unplaced"/>
</dbReference>
<protein>
    <submittedName>
        <fullName evidence="5">LRRCT domain-containing protein</fullName>
    </submittedName>
</protein>
<dbReference type="InterPro" id="IPR032675">
    <property type="entry name" value="LRR_dom_sf"/>
</dbReference>
<name>A0A0N5AIL8_9BILA</name>
<dbReference type="SMART" id="SM00369">
    <property type="entry name" value="LRR_TYP"/>
    <property type="match status" value="12"/>
</dbReference>
<dbReference type="InterPro" id="IPR001611">
    <property type="entry name" value="Leu-rich_rpt"/>
</dbReference>
<evidence type="ECO:0000313" key="5">
    <source>
        <dbReference type="WBParaSite" id="SMUV_0000426901-mRNA-1"/>
    </source>
</evidence>
<dbReference type="InterPro" id="IPR003591">
    <property type="entry name" value="Leu-rich_rpt_typical-subtyp"/>
</dbReference>
<dbReference type="WBParaSite" id="SMUV_0000426901-mRNA-1">
    <property type="protein sequence ID" value="SMUV_0000426901-mRNA-1"/>
    <property type="gene ID" value="SMUV_0000426901"/>
</dbReference>
<dbReference type="Gene3D" id="3.80.10.10">
    <property type="entry name" value="Ribonuclease Inhibitor"/>
    <property type="match status" value="4"/>
</dbReference>
<organism evidence="4 5">
    <name type="scientific">Syphacia muris</name>
    <dbReference type="NCBI Taxonomy" id="451379"/>
    <lineage>
        <taxon>Eukaryota</taxon>
        <taxon>Metazoa</taxon>
        <taxon>Ecdysozoa</taxon>
        <taxon>Nematoda</taxon>
        <taxon>Chromadorea</taxon>
        <taxon>Rhabditida</taxon>
        <taxon>Spirurina</taxon>
        <taxon>Oxyuridomorpha</taxon>
        <taxon>Oxyuroidea</taxon>
        <taxon>Oxyuridae</taxon>
        <taxon>Syphacia</taxon>
    </lineage>
</organism>
<keyword evidence="2" id="KW-0677">Repeat</keyword>
<evidence type="ECO:0000313" key="4">
    <source>
        <dbReference type="Proteomes" id="UP000046393"/>
    </source>
</evidence>
<evidence type="ECO:0000256" key="3">
    <source>
        <dbReference type="SAM" id="Phobius"/>
    </source>
</evidence>
<accession>A0A0N5AIL8</accession>
<proteinExistence type="predicted"/>
<evidence type="ECO:0000256" key="2">
    <source>
        <dbReference type="ARBA" id="ARBA00022737"/>
    </source>
</evidence>